<evidence type="ECO:0000256" key="4">
    <source>
        <dbReference type="ARBA" id="ARBA00022989"/>
    </source>
</evidence>
<evidence type="ECO:0000256" key="3">
    <source>
        <dbReference type="ARBA" id="ARBA00022692"/>
    </source>
</evidence>
<dbReference type="PANTHER" id="PTHR46157">
    <property type="entry name" value="K(+) EFFLUX ANTIPORTER 3, CHLOROPLASTIC"/>
    <property type="match status" value="1"/>
</dbReference>
<accession>A0A4U9U1D4</accession>
<evidence type="ECO:0000259" key="8">
    <source>
        <dbReference type="Pfam" id="PF00999"/>
    </source>
</evidence>
<feature type="transmembrane region" description="Helical" evidence="7">
    <location>
        <begin position="116"/>
        <end position="136"/>
    </location>
</feature>
<gene>
    <name evidence="9" type="primary">kefC_2</name>
    <name evidence="9" type="ORF">NCTC12965_02392</name>
</gene>
<dbReference type="InterPro" id="IPR006153">
    <property type="entry name" value="Cation/H_exchanger_TM"/>
</dbReference>
<dbReference type="EMBL" id="CABEEZ010000044">
    <property type="protein sequence ID" value="VTR26555.1"/>
    <property type="molecule type" value="Genomic_DNA"/>
</dbReference>
<organism evidence="9">
    <name type="scientific">Serratia fonticola</name>
    <dbReference type="NCBI Taxonomy" id="47917"/>
    <lineage>
        <taxon>Bacteria</taxon>
        <taxon>Pseudomonadati</taxon>
        <taxon>Pseudomonadota</taxon>
        <taxon>Gammaproteobacteria</taxon>
        <taxon>Enterobacterales</taxon>
        <taxon>Yersiniaceae</taxon>
        <taxon>Serratia</taxon>
    </lineage>
</organism>
<dbReference type="Gene3D" id="1.20.1530.20">
    <property type="match status" value="1"/>
</dbReference>
<evidence type="ECO:0000256" key="2">
    <source>
        <dbReference type="ARBA" id="ARBA00022449"/>
    </source>
</evidence>
<feature type="transmembrane region" description="Helical" evidence="7">
    <location>
        <begin position="6"/>
        <end position="25"/>
    </location>
</feature>
<evidence type="ECO:0000256" key="6">
    <source>
        <dbReference type="ARBA" id="ARBA00023136"/>
    </source>
</evidence>
<dbReference type="PANTHER" id="PTHR46157:SF3">
    <property type="entry name" value="GLUTATHIONE-REGULATED POTASSIUM-EFFLUX SYSTEM PROTEIN KEFC"/>
    <property type="match status" value="1"/>
</dbReference>
<dbReference type="GO" id="GO:0005886">
    <property type="term" value="C:plasma membrane"/>
    <property type="evidence" value="ECO:0007669"/>
    <property type="project" value="TreeGrafter"/>
</dbReference>
<sequence length="202" mass="21569">MDNHSMMIEGLIYLGSAGLLVPIAVRLGLGSVLGYLIAGCVIGPWGLKLVSDPESILTFAEIGVVLMLFIIGLELDPRRLWTLRAAVFGGGSIQMVGCGLVLSAFCYFLGLNWQVALLIGLTLALSSTAIAMQAMSERNLTPSPIGRSSFAVLLFQDIAAIPLVAMIPLLASSGAATTLGPLCFLPPRWWGRWRSWCCWGAM</sequence>
<dbReference type="GO" id="GO:0015297">
    <property type="term" value="F:antiporter activity"/>
    <property type="evidence" value="ECO:0007669"/>
    <property type="project" value="UniProtKB-KW"/>
</dbReference>
<dbReference type="AlphaFoldDB" id="A0A4U9U1D4"/>
<evidence type="ECO:0000256" key="7">
    <source>
        <dbReference type="SAM" id="Phobius"/>
    </source>
</evidence>
<keyword evidence="3 7" id="KW-0812">Transmembrane</keyword>
<dbReference type="GO" id="GO:1902600">
    <property type="term" value="P:proton transmembrane transport"/>
    <property type="evidence" value="ECO:0007669"/>
    <property type="project" value="InterPro"/>
</dbReference>
<keyword evidence="4 7" id="KW-1133">Transmembrane helix</keyword>
<feature type="transmembrane region" description="Helical" evidence="7">
    <location>
        <begin position="56"/>
        <end position="73"/>
    </location>
</feature>
<keyword evidence="6 7" id="KW-0472">Membrane</keyword>
<feature type="transmembrane region" description="Helical" evidence="7">
    <location>
        <begin position="85"/>
        <end position="110"/>
    </location>
</feature>
<reference evidence="9" key="1">
    <citation type="submission" date="2019-05" db="EMBL/GenBank/DDBJ databases">
        <authorList>
            <consortium name="Pathogen Informatics"/>
        </authorList>
    </citation>
    <scope>NUCLEOTIDE SEQUENCE [LARGE SCALE GENOMIC DNA]</scope>
    <source>
        <strain evidence="9">NCTC12965</strain>
    </source>
</reference>
<keyword evidence="5" id="KW-0406">Ion transport</keyword>
<dbReference type="Pfam" id="PF00999">
    <property type="entry name" value="Na_H_Exchanger"/>
    <property type="match status" value="1"/>
</dbReference>
<comment type="subcellular location">
    <subcellularLocation>
        <location evidence="1">Membrane</location>
        <topology evidence="1">Multi-pass membrane protein</topology>
    </subcellularLocation>
</comment>
<protein>
    <submittedName>
        <fullName evidence="9">K(+)/H(+) antiporter</fullName>
    </submittedName>
</protein>
<proteinExistence type="predicted"/>
<keyword evidence="2" id="KW-0050">Antiport</keyword>
<dbReference type="InterPro" id="IPR038770">
    <property type="entry name" value="Na+/solute_symporter_sf"/>
</dbReference>
<feature type="transmembrane region" description="Helical" evidence="7">
    <location>
        <begin position="148"/>
        <end position="171"/>
    </location>
</feature>
<evidence type="ECO:0000256" key="5">
    <source>
        <dbReference type="ARBA" id="ARBA00023065"/>
    </source>
</evidence>
<name>A0A4U9U1D4_SERFO</name>
<evidence type="ECO:0000313" key="9">
    <source>
        <dbReference type="EMBL" id="VTR26555.1"/>
    </source>
</evidence>
<feature type="domain" description="Cation/H+ exchanger transmembrane" evidence="8">
    <location>
        <begin position="19"/>
        <end position="179"/>
    </location>
</feature>
<keyword evidence="2" id="KW-0813">Transport</keyword>
<evidence type="ECO:0000256" key="1">
    <source>
        <dbReference type="ARBA" id="ARBA00004141"/>
    </source>
</evidence>